<dbReference type="EC" id="3.2.1.31" evidence="2"/>
<evidence type="ECO:0000256" key="6">
    <source>
        <dbReference type="RuleBase" id="RU361154"/>
    </source>
</evidence>
<dbReference type="InterPro" id="IPR013783">
    <property type="entry name" value="Ig-like_fold"/>
</dbReference>
<dbReference type="GO" id="GO:0004566">
    <property type="term" value="F:beta-glucuronidase activity"/>
    <property type="evidence" value="ECO:0007669"/>
    <property type="project" value="UniProtKB-EC"/>
</dbReference>
<dbReference type="STRING" id="334253.SAMN04487943_101550"/>
<dbReference type="InterPro" id="IPR023230">
    <property type="entry name" value="Glyco_hydro_2_CS"/>
</dbReference>
<evidence type="ECO:0000259" key="8">
    <source>
        <dbReference type="Pfam" id="PF02836"/>
    </source>
</evidence>
<dbReference type="InterPro" id="IPR006101">
    <property type="entry name" value="Glyco_hydro_2"/>
</dbReference>
<gene>
    <name evidence="10" type="ORF">SAMN04487943_101550</name>
</gene>
<evidence type="ECO:0000313" key="10">
    <source>
        <dbReference type="EMBL" id="SFL43802.1"/>
    </source>
</evidence>
<dbReference type="Gene3D" id="2.60.40.10">
    <property type="entry name" value="Immunoglobulins"/>
    <property type="match status" value="1"/>
</dbReference>
<reference evidence="11" key="1">
    <citation type="submission" date="2016-10" db="EMBL/GenBank/DDBJ databases">
        <authorList>
            <person name="Varghese N."/>
            <person name="Submissions S."/>
        </authorList>
    </citation>
    <scope>NUCLEOTIDE SEQUENCE [LARGE SCALE GENOMIC DNA]</scope>
    <source>
        <strain evidence="11">CGMCC 1.4250</strain>
    </source>
</reference>
<feature type="domain" description="Glycoside hydrolase family 2 catalytic" evidence="8">
    <location>
        <begin position="266"/>
        <end position="559"/>
    </location>
</feature>
<dbReference type="InterPro" id="IPR036156">
    <property type="entry name" value="Beta-gal/glucu_dom_sf"/>
</dbReference>
<dbReference type="PRINTS" id="PR00132">
    <property type="entry name" value="GLHYDRLASE2"/>
</dbReference>
<dbReference type="InterPro" id="IPR017853">
    <property type="entry name" value="GH"/>
</dbReference>
<sequence>MIRLFQHHYVRKYQELDGIWDFQPMDENSKVEDVEGYDYQLPVPGCWESHPSFANYRGKAVYRKQIMIKNETHLHLVCKGISHTAEIYLDGSYVTTHYNAYTPFSHVIKNVKAGEHELVIMVDNRFTDQSSLHIPNDYYTYGGIIRPVAIEWIDNVMVNQVKSVPVNEGESWKLELEVDIELLENSSDSYYLKGKIANQSFATDIKQNGKSKHLKVTHSIEDLDVSAWSPDNPHLYELELQIVNKTNEIVIDDYIERIGFREITTENGKIQVNGENVVLQGFNRHEDHAIVGASFPFSLMVKDLELMKDIGANAVRTSHYPNDELFLDICDEMGLLVWEENHARGLSLERMQHPLFRKQCEQVNREMVENHYNHPSIIMWGILNECASNTEQGREMYQEQLEQIRTLDQSRPLTFASHHRAAELCFDLVDIVSFNLYPQWYTDEDPSELADQARKWADELGGKGKPMIMSEFGADGLYGYRSPTAVKGTEERQAMVIEANLDAYMKKDYISGMFIWQFADCRVTEEEWFMTRAGTQNNKGIVNSYRQPKQTYQSIKNKWT</sequence>
<dbReference type="Pfam" id="PF00703">
    <property type="entry name" value="Glyco_hydro_2"/>
    <property type="match status" value="1"/>
</dbReference>
<evidence type="ECO:0000256" key="1">
    <source>
        <dbReference type="ARBA" id="ARBA00007401"/>
    </source>
</evidence>
<evidence type="ECO:0000256" key="3">
    <source>
        <dbReference type="ARBA" id="ARBA00016205"/>
    </source>
</evidence>
<keyword evidence="4 6" id="KW-0378">Hydrolase</keyword>
<dbReference type="InterPro" id="IPR008979">
    <property type="entry name" value="Galactose-bd-like_sf"/>
</dbReference>
<evidence type="ECO:0000259" key="9">
    <source>
        <dbReference type="Pfam" id="PF02837"/>
    </source>
</evidence>
<dbReference type="SUPFAM" id="SSF49785">
    <property type="entry name" value="Galactose-binding domain-like"/>
    <property type="match status" value="1"/>
</dbReference>
<evidence type="ECO:0000256" key="2">
    <source>
        <dbReference type="ARBA" id="ARBA00012761"/>
    </source>
</evidence>
<organism evidence="10 11">
    <name type="scientific">Gracilibacillus orientalis</name>
    <dbReference type="NCBI Taxonomy" id="334253"/>
    <lineage>
        <taxon>Bacteria</taxon>
        <taxon>Bacillati</taxon>
        <taxon>Bacillota</taxon>
        <taxon>Bacilli</taxon>
        <taxon>Bacillales</taxon>
        <taxon>Bacillaceae</taxon>
        <taxon>Gracilibacillus</taxon>
    </lineage>
</organism>
<dbReference type="PROSITE" id="PS00719">
    <property type="entry name" value="GLYCOSYL_HYDROL_F2_1"/>
    <property type="match status" value="1"/>
</dbReference>
<name>A0A1I4HNP7_9BACI</name>
<dbReference type="RefSeq" id="WP_091480788.1">
    <property type="nucleotide sequence ID" value="NZ_FOTR01000001.1"/>
</dbReference>
<dbReference type="Proteomes" id="UP000198565">
    <property type="component" value="Unassembled WGS sequence"/>
</dbReference>
<dbReference type="GO" id="GO:0005975">
    <property type="term" value="P:carbohydrate metabolic process"/>
    <property type="evidence" value="ECO:0007669"/>
    <property type="project" value="InterPro"/>
</dbReference>
<keyword evidence="5 6" id="KW-0326">Glycosidase</keyword>
<dbReference type="Gene3D" id="3.20.20.80">
    <property type="entry name" value="Glycosidases"/>
    <property type="match status" value="1"/>
</dbReference>
<feature type="domain" description="Glycoside hydrolase family 2 immunoglobulin-like beta-sandwich" evidence="7">
    <location>
        <begin position="167"/>
        <end position="261"/>
    </location>
</feature>
<dbReference type="OrthoDB" id="9762066at2"/>
<comment type="similarity">
    <text evidence="1 6">Belongs to the glycosyl hydrolase 2 family.</text>
</comment>
<evidence type="ECO:0000256" key="4">
    <source>
        <dbReference type="ARBA" id="ARBA00022801"/>
    </source>
</evidence>
<dbReference type="InterPro" id="IPR006104">
    <property type="entry name" value="Glyco_hydro_2_N"/>
</dbReference>
<feature type="domain" description="Glycosyl hydrolases family 2 sugar binding" evidence="9">
    <location>
        <begin position="50"/>
        <end position="149"/>
    </location>
</feature>
<proteinExistence type="inferred from homology"/>
<dbReference type="SUPFAM" id="SSF49303">
    <property type="entry name" value="beta-Galactosidase/glucuronidase domain"/>
    <property type="match status" value="1"/>
</dbReference>
<accession>A0A1I4HNP7</accession>
<dbReference type="EMBL" id="FOTR01000001">
    <property type="protein sequence ID" value="SFL43802.1"/>
    <property type="molecule type" value="Genomic_DNA"/>
</dbReference>
<keyword evidence="11" id="KW-1185">Reference proteome</keyword>
<dbReference type="PANTHER" id="PTHR10066">
    <property type="entry name" value="BETA-GLUCURONIDASE"/>
    <property type="match status" value="1"/>
</dbReference>
<evidence type="ECO:0000259" key="7">
    <source>
        <dbReference type="Pfam" id="PF00703"/>
    </source>
</evidence>
<dbReference type="InterPro" id="IPR006102">
    <property type="entry name" value="Ig-like_GH2"/>
</dbReference>
<dbReference type="AlphaFoldDB" id="A0A1I4HNP7"/>
<protein>
    <recommendedName>
        <fullName evidence="3">Beta-glucuronidase</fullName>
        <ecNumber evidence="2">3.2.1.31</ecNumber>
    </recommendedName>
</protein>
<dbReference type="GO" id="GO:0019391">
    <property type="term" value="P:glucuronoside catabolic process"/>
    <property type="evidence" value="ECO:0007669"/>
    <property type="project" value="TreeGrafter"/>
</dbReference>
<dbReference type="GO" id="GO:0030246">
    <property type="term" value="F:carbohydrate binding"/>
    <property type="evidence" value="ECO:0007669"/>
    <property type="project" value="TreeGrafter"/>
</dbReference>
<evidence type="ECO:0000256" key="5">
    <source>
        <dbReference type="ARBA" id="ARBA00023295"/>
    </source>
</evidence>
<dbReference type="Pfam" id="PF02837">
    <property type="entry name" value="Glyco_hydro_2_N"/>
    <property type="match status" value="1"/>
</dbReference>
<dbReference type="SUPFAM" id="SSF51445">
    <property type="entry name" value="(Trans)glycosidases"/>
    <property type="match status" value="1"/>
</dbReference>
<evidence type="ECO:0000313" key="11">
    <source>
        <dbReference type="Proteomes" id="UP000198565"/>
    </source>
</evidence>
<dbReference type="PANTHER" id="PTHR10066:SF67">
    <property type="entry name" value="BETA-GLUCURONIDASE"/>
    <property type="match status" value="1"/>
</dbReference>
<dbReference type="Pfam" id="PF02836">
    <property type="entry name" value="Glyco_hydro_2_C"/>
    <property type="match status" value="1"/>
</dbReference>
<dbReference type="Gene3D" id="2.60.120.260">
    <property type="entry name" value="Galactose-binding domain-like"/>
    <property type="match status" value="1"/>
</dbReference>
<dbReference type="InterPro" id="IPR006103">
    <property type="entry name" value="Glyco_hydro_2_cat"/>
</dbReference>